<dbReference type="NCBIfam" id="TIGR00254">
    <property type="entry name" value="GGDEF"/>
    <property type="match status" value="1"/>
</dbReference>
<dbReference type="Gene3D" id="3.30.450.20">
    <property type="entry name" value="PAS domain"/>
    <property type="match status" value="1"/>
</dbReference>
<dbReference type="PATRIC" id="fig|1137280.3.peg.3081"/>
<protein>
    <recommendedName>
        <fullName evidence="2">diguanylate cyclase</fullName>
        <ecNumber evidence="2">2.7.7.65</ecNumber>
    </recommendedName>
</protein>
<dbReference type="CDD" id="cd01949">
    <property type="entry name" value="GGDEF"/>
    <property type="match status" value="1"/>
</dbReference>
<dbReference type="SMART" id="SM00065">
    <property type="entry name" value="GAF"/>
    <property type="match status" value="2"/>
</dbReference>
<sequence>MQAGFEENWFAAGQSGLFSLLPYLLIGLLLALAVALLYVRHLKKHIHQLMFDVGTRSRNLRNADRELKTLFDQSSIAVFLMDAQTASVLYANTTVLEAFGVLSAEHLSTDVLQRPDAWAPAPYSLRDFESLVGEAMRAGTKSFDWQIQPARGQEIWLECSLSFLTYKSKQAMMFTGVNVTARKQTEDLEKNRQRALASMASDSPLHQTLDQIASVAESALPGARCAIMLKDSEQYRLRWAGGRSLPSAMRDALDGVAIGYGEASPGTAVFTGTRVVTRNTNADEHWAKWYQLLDATGVRACWSEPILGRGGETLGSFDVYHDVPWTPGDADVDLLTGPVFLASLAIERHRAQMQLEQMVVSEKAVRRISTDLLTINGDDAAEGLERTCSALGHFFRADRVFLCRVDDASQELRISHEWAGEGLPLLRPQISRPLPVIPVSLEALFKSSPSPVFDGNHPVPPMLQFLGEPLGLGSSRSLVLTGIYQGERLIGLLGLVKTSTMRAWTTEQLENVKLMASLMGNVLTREKLLSSLTFRAVHDQLTGLYNRHKLESFMEQEVARCERYSTTFSVIIFDLDHFKSINDRYGHNEGDSVLAGVAKIVEGDIRESEIAGRWGGEEFLILLPETGLQNASAVAERIRRHVEAYRFSIPVPVTISVGVATFQQGDKPHHILQRADGALYVAKGEGRNCVRTAA</sequence>
<proteinExistence type="predicted"/>
<accession>A0A072MXF8</accession>
<dbReference type="Gene3D" id="3.30.70.270">
    <property type="match status" value="1"/>
</dbReference>
<comment type="cofactor">
    <cofactor evidence="1">
        <name>Mg(2+)</name>
        <dbReference type="ChEBI" id="CHEBI:18420"/>
    </cofactor>
</comment>
<dbReference type="GO" id="GO:0043709">
    <property type="term" value="P:cell adhesion involved in single-species biofilm formation"/>
    <property type="evidence" value="ECO:0007669"/>
    <property type="project" value="TreeGrafter"/>
</dbReference>
<keyword evidence="4" id="KW-0472">Membrane</keyword>
<dbReference type="GO" id="GO:1902201">
    <property type="term" value="P:negative regulation of bacterial-type flagellum-dependent cell motility"/>
    <property type="evidence" value="ECO:0007669"/>
    <property type="project" value="TreeGrafter"/>
</dbReference>
<dbReference type="InterPro" id="IPR000160">
    <property type="entry name" value="GGDEF_dom"/>
</dbReference>
<dbReference type="Pfam" id="PF01590">
    <property type="entry name" value="GAF"/>
    <property type="match status" value="1"/>
</dbReference>
<dbReference type="GO" id="GO:0005886">
    <property type="term" value="C:plasma membrane"/>
    <property type="evidence" value="ECO:0007669"/>
    <property type="project" value="TreeGrafter"/>
</dbReference>
<dbReference type="EMBL" id="ANIE01000009">
    <property type="protein sequence ID" value="KEF30089.1"/>
    <property type="molecule type" value="Genomic_DNA"/>
</dbReference>
<reference evidence="7 8" key="1">
    <citation type="submission" date="2012-12" db="EMBL/GenBank/DDBJ databases">
        <title>Genome assembly of Marinobacter sp. AK21.</title>
        <authorList>
            <person name="Khatri I."/>
            <person name="Kumar R."/>
            <person name="Vaidya B."/>
            <person name="Subramanian S."/>
            <person name="Pinnaka A."/>
        </authorList>
    </citation>
    <scope>NUCLEOTIDE SEQUENCE [LARGE SCALE GENOMIC DNA]</scope>
    <source>
        <strain evidence="7 8">AK21</strain>
    </source>
</reference>
<dbReference type="PROSITE" id="PS50887">
    <property type="entry name" value="GGDEF"/>
    <property type="match status" value="1"/>
</dbReference>
<dbReference type="Pfam" id="PF13188">
    <property type="entry name" value="PAS_8"/>
    <property type="match status" value="1"/>
</dbReference>
<dbReference type="InterPro" id="IPR029016">
    <property type="entry name" value="GAF-like_dom_sf"/>
</dbReference>
<keyword evidence="4" id="KW-0812">Transmembrane</keyword>
<dbReference type="SUPFAM" id="SSF55781">
    <property type="entry name" value="GAF domain-like"/>
    <property type="match status" value="2"/>
</dbReference>
<gene>
    <name evidence="7" type="ORF">D777_03265</name>
</gene>
<keyword evidence="4" id="KW-1133">Transmembrane helix</keyword>
<dbReference type="SUPFAM" id="SSF55785">
    <property type="entry name" value="PYP-like sensor domain (PAS domain)"/>
    <property type="match status" value="1"/>
</dbReference>
<dbReference type="FunFam" id="3.30.70.270:FF:000001">
    <property type="entry name" value="Diguanylate cyclase domain protein"/>
    <property type="match status" value="1"/>
</dbReference>
<comment type="caution">
    <text evidence="7">The sequence shown here is derived from an EMBL/GenBank/DDBJ whole genome shotgun (WGS) entry which is preliminary data.</text>
</comment>
<evidence type="ECO:0000256" key="4">
    <source>
        <dbReference type="SAM" id="Phobius"/>
    </source>
</evidence>
<name>A0A072MXF8_9GAMM</name>
<dbReference type="OrthoDB" id="9812358at2"/>
<evidence type="ECO:0000256" key="3">
    <source>
        <dbReference type="ARBA" id="ARBA00034247"/>
    </source>
</evidence>
<evidence type="ECO:0000259" key="5">
    <source>
        <dbReference type="PROSITE" id="PS50112"/>
    </source>
</evidence>
<comment type="catalytic activity">
    <reaction evidence="3">
        <text>2 GTP = 3',3'-c-di-GMP + 2 diphosphate</text>
        <dbReference type="Rhea" id="RHEA:24898"/>
        <dbReference type="ChEBI" id="CHEBI:33019"/>
        <dbReference type="ChEBI" id="CHEBI:37565"/>
        <dbReference type="ChEBI" id="CHEBI:58805"/>
        <dbReference type="EC" id="2.7.7.65"/>
    </reaction>
</comment>
<dbReference type="InterPro" id="IPR050469">
    <property type="entry name" value="Diguanylate_Cyclase"/>
</dbReference>
<dbReference type="InterPro" id="IPR003018">
    <property type="entry name" value="GAF"/>
</dbReference>
<dbReference type="SMART" id="SM00267">
    <property type="entry name" value="GGDEF"/>
    <property type="match status" value="1"/>
</dbReference>
<evidence type="ECO:0000313" key="7">
    <source>
        <dbReference type="EMBL" id="KEF30089.1"/>
    </source>
</evidence>
<dbReference type="PANTHER" id="PTHR45138">
    <property type="entry name" value="REGULATORY COMPONENTS OF SENSORY TRANSDUCTION SYSTEM"/>
    <property type="match status" value="1"/>
</dbReference>
<feature type="transmembrane region" description="Helical" evidence="4">
    <location>
        <begin position="20"/>
        <end position="39"/>
    </location>
</feature>
<dbReference type="PROSITE" id="PS50112">
    <property type="entry name" value="PAS"/>
    <property type="match status" value="1"/>
</dbReference>
<dbReference type="Gene3D" id="3.30.450.40">
    <property type="match status" value="2"/>
</dbReference>
<dbReference type="InterPro" id="IPR000014">
    <property type="entry name" value="PAS"/>
</dbReference>
<dbReference type="EC" id="2.7.7.65" evidence="2"/>
<feature type="domain" description="PAS" evidence="5">
    <location>
        <begin position="63"/>
        <end position="112"/>
    </location>
</feature>
<dbReference type="InterPro" id="IPR043128">
    <property type="entry name" value="Rev_trsase/Diguanyl_cyclase"/>
</dbReference>
<dbReference type="RefSeq" id="WP_051669137.1">
    <property type="nucleotide sequence ID" value="NZ_ANIE01000009.1"/>
</dbReference>
<dbReference type="PANTHER" id="PTHR45138:SF9">
    <property type="entry name" value="DIGUANYLATE CYCLASE DGCM-RELATED"/>
    <property type="match status" value="1"/>
</dbReference>
<dbReference type="SUPFAM" id="SSF55073">
    <property type="entry name" value="Nucleotide cyclase"/>
    <property type="match status" value="1"/>
</dbReference>
<organism evidence="7 8">
    <name type="scientific">Marinobacter nitratireducens</name>
    <dbReference type="NCBI Taxonomy" id="1137280"/>
    <lineage>
        <taxon>Bacteria</taxon>
        <taxon>Pseudomonadati</taxon>
        <taxon>Pseudomonadota</taxon>
        <taxon>Gammaproteobacteria</taxon>
        <taxon>Pseudomonadales</taxon>
        <taxon>Marinobacteraceae</taxon>
        <taxon>Marinobacter</taxon>
    </lineage>
</organism>
<dbReference type="GO" id="GO:0052621">
    <property type="term" value="F:diguanylate cyclase activity"/>
    <property type="evidence" value="ECO:0007669"/>
    <property type="project" value="UniProtKB-EC"/>
</dbReference>
<evidence type="ECO:0000259" key="6">
    <source>
        <dbReference type="PROSITE" id="PS50887"/>
    </source>
</evidence>
<dbReference type="Pfam" id="PF00990">
    <property type="entry name" value="GGDEF"/>
    <property type="match status" value="1"/>
</dbReference>
<dbReference type="InterPro" id="IPR029787">
    <property type="entry name" value="Nucleotide_cyclase"/>
</dbReference>
<dbReference type="InterPro" id="IPR035965">
    <property type="entry name" value="PAS-like_dom_sf"/>
</dbReference>
<evidence type="ECO:0000256" key="1">
    <source>
        <dbReference type="ARBA" id="ARBA00001946"/>
    </source>
</evidence>
<evidence type="ECO:0000313" key="8">
    <source>
        <dbReference type="Proteomes" id="UP000035057"/>
    </source>
</evidence>
<dbReference type="Proteomes" id="UP000035057">
    <property type="component" value="Unassembled WGS sequence"/>
</dbReference>
<feature type="domain" description="GGDEF" evidence="6">
    <location>
        <begin position="566"/>
        <end position="694"/>
    </location>
</feature>
<dbReference type="AlphaFoldDB" id="A0A072MXF8"/>
<dbReference type="STRING" id="1137280.D777_03265"/>
<evidence type="ECO:0000256" key="2">
    <source>
        <dbReference type="ARBA" id="ARBA00012528"/>
    </source>
</evidence>
<keyword evidence="8" id="KW-1185">Reference proteome</keyword>